<feature type="region of interest" description="Disordered" evidence="1">
    <location>
        <begin position="1"/>
        <end position="63"/>
    </location>
</feature>
<dbReference type="AlphaFoldDB" id="A0A4Z0A4N4"/>
<evidence type="ECO:0000313" key="3">
    <source>
        <dbReference type="Proteomes" id="UP000298061"/>
    </source>
</evidence>
<dbReference type="EMBL" id="SFCI01000214">
    <property type="protein sequence ID" value="TFY81420.1"/>
    <property type="molecule type" value="Genomic_DNA"/>
</dbReference>
<name>A0A4Z0A4N4_9AGAM</name>
<feature type="non-terminal residue" evidence="2">
    <location>
        <position position="63"/>
    </location>
</feature>
<proteinExistence type="predicted"/>
<feature type="compositionally biased region" description="Basic and acidic residues" evidence="1">
    <location>
        <begin position="49"/>
        <end position="63"/>
    </location>
</feature>
<reference evidence="2 3" key="1">
    <citation type="submission" date="2019-02" db="EMBL/GenBank/DDBJ databases">
        <title>Genome sequencing of the rare red list fungi Hericium alpestre (H. flagellum).</title>
        <authorList>
            <person name="Buettner E."/>
            <person name="Kellner H."/>
        </authorList>
    </citation>
    <scope>NUCLEOTIDE SEQUENCE [LARGE SCALE GENOMIC DNA]</scope>
    <source>
        <strain evidence="2 3">DSM 108284</strain>
    </source>
</reference>
<organism evidence="2 3">
    <name type="scientific">Hericium alpestre</name>
    <dbReference type="NCBI Taxonomy" id="135208"/>
    <lineage>
        <taxon>Eukaryota</taxon>
        <taxon>Fungi</taxon>
        <taxon>Dikarya</taxon>
        <taxon>Basidiomycota</taxon>
        <taxon>Agaricomycotina</taxon>
        <taxon>Agaricomycetes</taxon>
        <taxon>Russulales</taxon>
        <taxon>Hericiaceae</taxon>
        <taxon>Hericium</taxon>
    </lineage>
</organism>
<accession>A0A4Z0A4N4</accession>
<comment type="caution">
    <text evidence="2">The sequence shown here is derived from an EMBL/GenBank/DDBJ whole genome shotgun (WGS) entry which is preliminary data.</text>
</comment>
<dbReference type="OrthoDB" id="10252509at2759"/>
<gene>
    <name evidence="2" type="ORF">EWM64_g2591</name>
</gene>
<feature type="compositionally biased region" description="Basic and acidic residues" evidence="1">
    <location>
        <begin position="12"/>
        <end position="27"/>
    </location>
</feature>
<protein>
    <submittedName>
        <fullName evidence="2">Uncharacterized protein</fullName>
    </submittedName>
</protein>
<dbReference type="Proteomes" id="UP000298061">
    <property type="component" value="Unassembled WGS sequence"/>
</dbReference>
<evidence type="ECO:0000313" key="2">
    <source>
        <dbReference type="EMBL" id="TFY81420.1"/>
    </source>
</evidence>
<evidence type="ECO:0000256" key="1">
    <source>
        <dbReference type="SAM" id="MobiDB-lite"/>
    </source>
</evidence>
<keyword evidence="3" id="KW-1185">Reference proteome</keyword>
<sequence>MPEPVELAVPSKDAKRKEKKEQKEQKAGEANGKLIPETKEGEELSEEDQQLKGELEMLVERLK</sequence>